<accession>A0A5M3MME4</accession>
<dbReference type="GeneID" id="19206838"/>
<organism evidence="3 4">
    <name type="scientific">Coniophora puteana (strain RWD-64-598)</name>
    <name type="common">Brown rot fungus</name>
    <dbReference type="NCBI Taxonomy" id="741705"/>
    <lineage>
        <taxon>Eukaryota</taxon>
        <taxon>Fungi</taxon>
        <taxon>Dikarya</taxon>
        <taxon>Basidiomycota</taxon>
        <taxon>Agaricomycotina</taxon>
        <taxon>Agaricomycetes</taxon>
        <taxon>Agaricomycetidae</taxon>
        <taxon>Boletales</taxon>
        <taxon>Coniophorineae</taxon>
        <taxon>Coniophoraceae</taxon>
        <taxon>Coniophora</taxon>
    </lineage>
</organism>
<proteinExistence type="predicted"/>
<evidence type="ECO:0000313" key="3">
    <source>
        <dbReference type="EMBL" id="EIW79954.1"/>
    </source>
</evidence>
<feature type="domain" description="NACHT" evidence="2">
    <location>
        <begin position="38"/>
        <end position="154"/>
    </location>
</feature>
<name>A0A5M3MME4_CONPW</name>
<reference evidence="4" key="1">
    <citation type="journal article" date="2012" name="Science">
        <title>The Paleozoic origin of enzymatic lignin decomposition reconstructed from 31 fungal genomes.</title>
        <authorList>
            <person name="Floudas D."/>
            <person name="Binder M."/>
            <person name="Riley R."/>
            <person name="Barry K."/>
            <person name="Blanchette R.A."/>
            <person name="Henrissat B."/>
            <person name="Martinez A.T."/>
            <person name="Otillar R."/>
            <person name="Spatafora J.W."/>
            <person name="Yadav J.S."/>
            <person name="Aerts A."/>
            <person name="Benoit I."/>
            <person name="Boyd A."/>
            <person name="Carlson A."/>
            <person name="Copeland A."/>
            <person name="Coutinho P.M."/>
            <person name="de Vries R.P."/>
            <person name="Ferreira P."/>
            <person name="Findley K."/>
            <person name="Foster B."/>
            <person name="Gaskell J."/>
            <person name="Glotzer D."/>
            <person name="Gorecki P."/>
            <person name="Heitman J."/>
            <person name="Hesse C."/>
            <person name="Hori C."/>
            <person name="Igarashi K."/>
            <person name="Jurgens J.A."/>
            <person name="Kallen N."/>
            <person name="Kersten P."/>
            <person name="Kohler A."/>
            <person name="Kuees U."/>
            <person name="Kumar T.K.A."/>
            <person name="Kuo A."/>
            <person name="LaButti K."/>
            <person name="Larrondo L.F."/>
            <person name="Lindquist E."/>
            <person name="Ling A."/>
            <person name="Lombard V."/>
            <person name="Lucas S."/>
            <person name="Lundell T."/>
            <person name="Martin R."/>
            <person name="McLaughlin D.J."/>
            <person name="Morgenstern I."/>
            <person name="Morin E."/>
            <person name="Murat C."/>
            <person name="Nagy L.G."/>
            <person name="Nolan M."/>
            <person name="Ohm R.A."/>
            <person name="Patyshakuliyeva A."/>
            <person name="Rokas A."/>
            <person name="Ruiz-Duenas F.J."/>
            <person name="Sabat G."/>
            <person name="Salamov A."/>
            <person name="Samejima M."/>
            <person name="Schmutz J."/>
            <person name="Slot J.C."/>
            <person name="St John F."/>
            <person name="Stenlid J."/>
            <person name="Sun H."/>
            <person name="Sun S."/>
            <person name="Syed K."/>
            <person name="Tsang A."/>
            <person name="Wiebenga A."/>
            <person name="Young D."/>
            <person name="Pisabarro A."/>
            <person name="Eastwood D.C."/>
            <person name="Martin F."/>
            <person name="Cullen D."/>
            <person name="Grigoriev I.V."/>
            <person name="Hibbett D.S."/>
        </authorList>
    </citation>
    <scope>NUCLEOTIDE SEQUENCE [LARGE SCALE GENOMIC DNA]</scope>
    <source>
        <strain evidence="4">RWD-64-598 SS2</strain>
    </source>
</reference>
<dbReference type="InterPro" id="IPR007111">
    <property type="entry name" value="NACHT_NTPase"/>
</dbReference>
<feature type="non-terminal residue" evidence="3">
    <location>
        <position position="154"/>
    </location>
</feature>
<dbReference type="OMA" id="AKWHEDY"/>
<dbReference type="Proteomes" id="UP000053558">
    <property type="component" value="Unassembled WGS sequence"/>
</dbReference>
<dbReference type="SUPFAM" id="SSF52540">
    <property type="entry name" value="P-loop containing nucleoside triphosphate hydrolases"/>
    <property type="match status" value="1"/>
</dbReference>
<dbReference type="AlphaFoldDB" id="A0A5M3MME4"/>
<evidence type="ECO:0000259" key="2">
    <source>
        <dbReference type="PROSITE" id="PS50837"/>
    </source>
</evidence>
<protein>
    <recommendedName>
        <fullName evidence="2">NACHT domain-containing protein</fullName>
    </recommendedName>
</protein>
<dbReference type="RefSeq" id="XP_007769712.1">
    <property type="nucleotide sequence ID" value="XM_007771522.1"/>
</dbReference>
<dbReference type="PROSITE" id="PS50837">
    <property type="entry name" value="NACHT"/>
    <property type="match status" value="1"/>
</dbReference>
<sequence>MGAEYNANENRSFSRCLPETRVELLDNLCTSMQGTDRKVIWLFGEAGSGKSAVAYTVADRLRTSKRLAATFFFSRNHTDLNNTNLLYLTLAYQIGSLHFRAKQAIIHALREDPELLSDKKSRADQFERLIKEPLKTLRLVWQTKRILILDAADE</sequence>
<gene>
    <name evidence="3" type="ORF">CONPUDRAFT_38307</name>
</gene>
<comment type="caution">
    <text evidence="3">The sequence shown here is derived from an EMBL/GenBank/DDBJ whole genome shotgun (WGS) entry which is preliminary data.</text>
</comment>
<dbReference type="Pfam" id="PF24883">
    <property type="entry name" value="NPHP3_N"/>
    <property type="match status" value="1"/>
</dbReference>
<dbReference type="EMBL" id="JH711580">
    <property type="protein sequence ID" value="EIW79954.1"/>
    <property type="molecule type" value="Genomic_DNA"/>
</dbReference>
<dbReference type="OrthoDB" id="2663865at2759"/>
<evidence type="ECO:0000256" key="1">
    <source>
        <dbReference type="ARBA" id="ARBA00022737"/>
    </source>
</evidence>
<dbReference type="InterPro" id="IPR027417">
    <property type="entry name" value="P-loop_NTPase"/>
</dbReference>
<keyword evidence="1" id="KW-0677">Repeat</keyword>
<dbReference type="Gene3D" id="3.40.50.300">
    <property type="entry name" value="P-loop containing nucleotide triphosphate hydrolases"/>
    <property type="match status" value="1"/>
</dbReference>
<keyword evidence="4" id="KW-1185">Reference proteome</keyword>
<dbReference type="InterPro" id="IPR056884">
    <property type="entry name" value="NPHP3-like_N"/>
</dbReference>
<evidence type="ECO:0000313" key="4">
    <source>
        <dbReference type="Proteomes" id="UP000053558"/>
    </source>
</evidence>
<dbReference type="KEGG" id="cput:CONPUDRAFT_38307"/>